<evidence type="ECO:0000256" key="8">
    <source>
        <dbReference type="ARBA" id="ARBA00023136"/>
    </source>
</evidence>
<dbReference type="RefSeq" id="WP_113893242.1">
    <property type="nucleotide sequence ID" value="NZ_QNRK01000049.1"/>
</dbReference>
<dbReference type="EMBL" id="QNRK01000049">
    <property type="protein sequence ID" value="RBP02840.1"/>
    <property type="molecule type" value="Genomic_DNA"/>
</dbReference>
<evidence type="ECO:0000256" key="9">
    <source>
        <dbReference type="ARBA" id="ARBA00025439"/>
    </source>
</evidence>
<comment type="caution">
    <text evidence="12">The sequence shown here is derived from an EMBL/GenBank/DDBJ whole genome shotgun (WGS) entry which is preliminary data.</text>
</comment>
<keyword evidence="6 11" id="KW-0812">Transmembrane</keyword>
<organism evidence="12 13">
    <name type="scientific">Roseiarcus fermentans</name>
    <dbReference type="NCBI Taxonomy" id="1473586"/>
    <lineage>
        <taxon>Bacteria</taxon>
        <taxon>Pseudomonadati</taxon>
        <taxon>Pseudomonadota</taxon>
        <taxon>Alphaproteobacteria</taxon>
        <taxon>Hyphomicrobiales</taxon>
        <taxon>Roseiarcaceae</taxon>
        <taxon>Roseiarcus</taxon>
    </lineage>
</organism>
<dbReference type="GO" id="GO:0022857">
    <property type="term" value="F:transmembrane transporter activity"/>
    <property type="evidence" value="ECO:0007669"/>
    <property type="project" value="InterPro"/>
</dbReference>
<keyword evidence="5" id="KW-0997">Cell inner membrane</keyword>
<gene>
    <name evidence="12" type="ORF">DFR50_14939</name>
</gene>
<keyword evidence="7 11" id="KW-1133">Transmembrane helix</keyword>
<evidence type="ECO:0000256" key="4">
    <source>
        <dbReference type="ARBA" id="ARBA00022475"/>
    </source>
</evidence>
<feature type="transmembrane region" description="Helical" evidence="11">
    <location>
        <begin position="134"/>
        <end position="155"/>
    </location>
</feature>
<keyword evidence="13" id="KW-1185">Reference proteome</keyword>
<evidence type="ECO:0000256" key="11">
    <source>
        <dbReference type="SAM" id="Phobius"/>
    </source>
</evidence>
<feature type="transmembrane region" description="Helical" evidence="11">
    <location>
        <begin position="54"/>
        <end position="74"/>
    </location>
</feature>
<dbReference type="CDD" id="cd06579">
    <property type="entry name" value="TM_PBP1_transp_AraH_like"/>
    <property type="match status" value="1"/>
</dbReference>
<dbReference type="PANTHER" id="PTHR32196">
    <property type="entry name" value="ABC TRANSPORTER PERMEASE PROTEIN YPHD-RELATED-RELATED"/>
    <property type="match status" value="1"/>
</dbReference>
<evidence type="ECO:0000256" key="10">
    <source>
        <dbReference type="ARBA" id="ARBA00039382"/>
    </source>
</evidence>
<dbReference type="Pfam" id="PF02653">
    <property type="entry name" value="BPD_transp_2"/>
    <property type="match status" value="1"/>
</dbReference>
<reference evidence="12 13" key="1">
    <citation type="submission" date="2018-06" db="EMBL/GenBank/DDBJ databases">
        <title>Genomic Encyclopedia of Type Strains, Phase IV (KMG-IV): sequencing the most valuable type-strain genomes for metagenomic binning, comparative biology and taxonomic classification.</title>
        <authorList>
            <person name="Goeker M."/>
        </authorList>
    </citation>
    <scope>NUCLEOTIDE SEQUENCE [LARGE SCALE GENOMIC DNA]</scope>
    <source>
        <strain evidence="12 13">DSM 24875</strain>
    </source>
</reference>
<keyword evidence="4" id="KW-1003">Cell membrane</keyword>
<sequence length="331" mass="34123">MSAIPVPRLALPRAGIFRRFASQEALLALAVIGLAIAVGFVNPRFLAYRNLADILLGNAYIAIAAIGMSMVIISGNIDISVGALIGVLATVSGSLAVAGAPTLVAWIVPVVLGVLVMAAQGAVVAYLRIPAIVVTLGMMSILKGGLISVTGGKWITDLPQGFHLADLNLLGVPMPVAIMVVATALAALWMRYSASGRAIYATGGNAEAARLCGVNPQRTVVMVFALHGFFAGIATLVYATQLRVIQSTTPPGLELTVITAAVVGGVSILGGVGTVVGATLAAILIAEITSALVFVNISPYWTDSLRGGLILATVIADIVRRRRRASRGRRI</sequence>
<feature type="transmembrane region" description="Helical" evidence="11">
    <location>
        <begin position="167"/>
        <end position="189"/>
    </location>
</feature>
<dbReference type="GO" id="GO:0005886">
    <property type="term" value="C:plasma membrane"/>
    <property type="evidence" value="ECO:0007669"/>
    <property type="project" value="UniProtKB-SubCell"/>
</dbReference>
<evidence type="ECO:0000256" key="6">
    <source>
        <dbReference type="ARBA" id="ARBA00022692"/>
    </source>
</evidence>
<protein>
    <recommendedName>
        <fullName evidence="10">Autoinducer 2 import system permease protein LsrC</fullName>
    </recommendedName>
</protein>
<dbReference type="OrthoDB" id="192433at2"/>
<feature type="transmembrane region" description="Helical" evidence="11">
    <location>
        <begin position="25"/>
        <end position="42"/>
    </location>
</feature>
<evidence type="ECO:0000256" key="2">
    <source>
        <dbReference type="ARBA" id="ARBA00011262"/>
    </source>
</evidence>
<feature type="transmembrane region" description="Helical" evidence="11">
    <location>
        <begin position="252"/>
        <end position="272"/>
    </location>
</feature>
<evidence type="ECO:0000256" key="5">
    <source>
        <dbReference type="ARBA" id="ARBA00022519"/>
    </source>
</evidence>
<feature type="transmembrane region" description="Helical" evidence="11">
    <location>
        <begin position="106"/>
        <end position="127"/>
    </location>
</feature>
<evidence type="ECO:0000313" key="13">
    <source>
        <dbReference type="Proteomes" id="UP000253529"/>
    </source>
</evidence>
<comment type="subcellular location">
    <subcellularLocation>
        <location evidence="1">Cell membrane</location>
        <topology evidence="1">Multi-pass membrane protein</topology>
    </subcellularLocation>
</comment>
<dbReference type="PANTHER" id="PTHR32196:SF29">
    <property type="entry name" value="AUTOINDUCER 2 IMPORT SYSTEM PERMEASE PROTEIN LSRC"/>
    <property type="match status" value="1"/>
</dbReference>
<dbReference type="InterPro" id="IPR001851">
    <property type="entry name" value="ABC_transp_permease"/>
</dbReference>
<comment type="function">
    <text evidence="9">Part of the ABC transporter complex LsrABCD involved in autoinducer 2 (AI-2) import. Probably responsible for the translocation of the substrate across the membrane.</text>
</comment>
<keyword evidence="3" id="KW-0813">Transport</keyword>
<name>A0A366EM91_9HYPH</name>
<keyword evidence="8 11" id="KW-0472">Membrane</keyword>
<proteinExistence type="predicted"/>
<evidence type="ECO:0000256" key="7">
    <source>
        <dbReference type="ARBA" id="ARBA00022989"/>
    </source>
</evidence>
<evidence type="ECO:0000256" key="3">
    <source>
        <dbReference type="ARBA" id="ARBA00022448"/>
    </source>
</evidence>
<evidence type="ECO:0000313" key="12">
    <source>
        <dbReference type="EMBL" id="RBP02840.1"/>
    </source>
</evidence>
<evidence type="ECO:0000256" key="1">
    <source>
        <dbReference type="ARBA" id="ARBA00004651"/>
    </source>
</evidence>
<feature type="transmembrane region" description="Helical" evidence="11">
    <location>
        <begin position="220"/>
        <end position="240"/>
    </location>
</feature>
<dbReference type="Proteomes" id="UP000253529">
    <property type="component" value="Unassembled WGS sequence"/>
</dbReference>
<dbReference type="AlphaFoldDB" id="A0A366EM91"/>
<accession>A0A366EM91</accession>
<comment type="subunit">
    <text evidence="2">The complex is composed of two ATP-binding proteins (LsrA), two transmembrane proteins (LsrC and LsrD) and a solute-binding protein (LsrB).</text>
</comment>